<dbReference type="RefSeq" id="WP_138656834.1">
    <property type="nucleotide sequence ID" value="NZ_VATY01000001.1"/>
</dbReference>
<reference evidence="1 2" key="1">
    <citation type="submission" date="2019-05" db="EMBL/GenBank/DDBJ databases">
        <authorList>
            <person name="Zhang J.-Y."/>
            <person name="Feg X."/>
            <person name="Du Z.-J."/>
        </authorList>
    </citation>
    <scope>NUCLEOTIDE SEQUENCE [LARGE SCALE GENOMIC DNA]</scope>
    <source>
        <strain evidence="1 2">RZ26</strain>
    </source>
</reference>
<gene>
    <name evidence="1" type="ORF">FEE95_05575</name>
</gene>
<dbReference type="EMBL" id="VATY01000001">
    <property type="protein sequence ID" value="TMM58901.1"/>
    <property type="molecule type" value="Genomic_DNA"/>
</dbReference>
<name>A0A5S3PV71_9FLAO</name>
<keyword evidence="2" id="KW-1185">Reference proteome</keyword>
<comment type="caution">
    <text evidence="1">The sequence shown here is derived from an EMBL/GenBank/DDBJ whole genome shotgun (WGS) entry which is preliminary data.</text>
</comment>
<proteinExistence type="predicted"/>
<dbReference type="AlphaFoldDB" id="A0A5S3PV71"/>
<accession>A0A5S3PV71</accession>
<evidence type="ECO:0000313" key="1">
    <source>
        <dbReference type="EMBL" id="TMM58901.1"/>
    </source>
</evidence>
<sequence length="174" mass="20648">MGFQSKLWLIGVIIFSYDLSAQQRTLDSVNLDYIYNKWVMSKEESSFESIVYRNEDFFQRNDLDEKARTRWRFAKHSDVFVNSPYSKVKIYKKQIGRPRRTCGPSGSGGRSTEKFYFGPPQRTKGRWKLYPHEEMAKIELFYYKAVIGKPFELSGTQVYEIVHLEKDLMVLRKE</sequence>
<evidence type="ECO:0000313" key="2">
    <source>
        <dbReference type="Proteomes" id="UP000310314"/>
    </source>
</evidence>
<protein>
    <submittedName>
        <fullName evidence="1">Uncharacterized protein</fullName>
    </submittedName>
</protein>
<organism evidence="1 2">
    <name type="scientific">Maribacter algarum</name>
    <name type="common">ex Zhang et al. 2020</name>
    <dbReference type="NCBI Taxonomy" id="2578118"/>
    <lineage>
        <taxon>Bacteria</taxon>
        <taxon>Pseudomonadati</taxon>
        <taxon>Bacteroidota</taxon>
        <taxon>Flavobacteriia</taxon>
        <taxon>Flavobacteriales</taxon>
        <taxon>Flavobacteriaceae</taxon>
        <taxon>Maribacter</taxon>
    </lineage>
</organism>
<dbReference type="Proteomes" id="UP000310314">
    <property type="component" value="Unassembled WGS sequence"/>
</dbReference>